<dbReference type="EMBL" id="DSUT01000100">
    <property type="protein sequence ID" value="HGK28281.1"/>
    <property type="molecule type" value="Genomic_DNA"/>
</dbReference>
<dbReference type="Gene3D" id="3.30.700.10">
    <property type="entry name" value="Glycoprotein, Type 4 Pilin"/>
    <property type="match status" value="1"/>
</dbReference>
<dbReference type="SUPFAM" id="SSF54523">
    <property type="entry name" value="Pili subunits"/>
    <property type="match status" value="1"/>
</dbReference>
<reference evidence="1" key="1">
    <citation type="journal article" date="2020" name="mSystems">
        <title>Genome- and Community-Level Interaction Insights into Carbon Utilization and Element Cycling Functions of Hydrothermarchaeota in Hydrothermal Sediment.</title>
        <authorList>
            <person name="Zhou Z."/>
            <person name="Liu Y."/>
            <person name="Xu W."/>
            <person name="Pan J."/>
            <person name="Luo Z.H."/>
            <person name="Li M."/>
        </authorList>
    </citation>
    <scope>NUCLEOTIDE SEQUENCE [LARGE SCALE GENOMIC DNA]</scope>
    <source>
        <strain evidence="1">SpSt-488</strain>
    </source>
</reference>
<dbReference type="InterPro" id="IPR012902">
    <property type="entry name" value="N_methyl_site"/>
</dbReference>
<protein>
    <submittedName>
        <fullName evidence="1">Prepilin-type N-terminal cleavage/methylation domain-containing protein</fullName>
    </submittedName>
</protein>
<proteinExistence type="predicted"/>
<sequence>MKSMRGFTLMELLVVLLIIGVLSTVALRTIDATRDRGLFEQTSREMRQLVHAMTGNPELFANGQRVDFGFYGDMRRLPNDLRELVYNTSGSSSWRGPYLRREFTGDTAGYLYDGWGNPYTYDYGTGTIASLGNGKYPITVRVSDSIVHLSDNTVVGNIADADNAPPGEMAPSIGVYIYHTNGDSLMHFTTPDKGGYYEFSPRVGRPVPVGGHKIKVVRPAGDSIVRWVTVVPRSKSVVDFRFSQPFRSRLVQVGPTRTANDSSGFAISVVCMGAADDTVRWIKLLSVQDSAHMFMGRLYINSLSGGMRDVSYAPPLKGQGDTMTVFPSYLVLANAAEEVEFGFYDFFTDPNGPPNPKANVRGKQFRLLFSDGSEIGVTP</sequence>
<accession>A0A7C4GFF9</accession>
<evidence type="ECO:0000313" key="1">
    <source>
        <dbReference type="EMBL" id="HGK28281.1"/>
    </source>
</evidence>
<comment type="caution">
    <text evidence="1">The sequence shown here is derived from an EMBL/GenBank/DDBJ whole genome shotgun (WGS) entry which is preliminary data.</text>
</comment>
<dbReference type="AlphaFoldDB" id="A0A7C4GFF9"/>
<organism evidence="1">
    <name type="scientific">candidate division WOR-3 bacterium</name>
    <dbReference type="NCBI Taxonomy" id="2052148"/>
    <lineage>
        <taxon>Bacteria</taxon>
        <taxon>Bacteria division WOR-3</taxon>
    </lineage>
</organism>
<gene>
    <name evidence="1" type="ORF">ENS41_04930</name>
</gene>
<name>A0A7C4GFF9_UNCW3</name>
<dbReference type="InterPro" id="IPR045584">
    <property type="entry name" value="Pilin-like"/>
</dbReference>
<dbReference type="Pfam" id="PF07963">
    <property type="entry name" value="N_methyl"/>
    <property type="match status" value="1"/>
</dbReference>
<dbReference type="NCBIfam" id="TIGR02532">
    <property type="entry name" value="IV_pilin_GFxxxE"/>
    <property type="match status" value="1"/>
</dbReference>